<dbReference type="KEGG" id="apre:CNX65_12365"/>
<evidence type="ECO:0000256" key="1">
    <source>
        <dbReference type="SAM" id="MobiDB-lite"/>
    </source>
</evidence>
<keyword evidence="2" id="KW-0472">Membrane</keyword>
<dbReference type="AlphaFoldDB" id="A0A290Z4V4"/>
<feature type="transmembrane region" description="Helical" evidence="2">
    <location>
        <begin position="64"/>
        <end position="82"/>
    </location>
</feature>
<evidence type="ECO:0000259" key="3">
    <source>
        <dbReference type="Pfam" id="PF03537"/>
    </source>
</evidence>
<dbReference type="InterPro" id="IPR004352">
    <property type="entry name" value="GH114_TIM-barrel"/>
</dbReference>
<dbReference type="SUPFAM" id="SSF51445">
    <property type="entry name" value="(Trans)glycosidases"/>
    <property type="match status" value="1"/>
</dbReference>
<keyword evidence="5" id="KW-1185">Reference proteome</keyword>
<dbReference type="EMBL" id="CP023445">
    <property type="protein sequence ID" value="ATE53993.1"/>
    <property type="molecule type" value="Genomic_DNA"/>
</dbReference>
<keyword evidence="2" id="KW-0812">Transmembrane</keyword>
<sequence length="350" mass="36913">MSAARFARCARMRGWPVTARARPRLGASSGVRSGAGGAGRCGRGRSRQTPGRCSMRLRTTERNLVAFVAALLATVAIAAPAADAASPSWRPVKADRWQYQLNPASSGAGTAGGITISPCGRPATGGPSCVKPTVYEIDLHGPDGRTPNAAAVQAVHGVGARAVCYVDAGTWERWRPDAAAYPASVKGADVDEWPGEKWLDVRDTAALLPIVEARVAQCARAGFDAVEFDNVDGWANSTGFPLTAAHQLRYNRSIAAVARKHGLAVGLKNDLDQVKDLVGNFDFAVNEQCGQFDECGLLKPFLDAGKPVVQIEYSDRGARTGGFCAQANAAGRSAVLKQLSLKATPWTPCR</sequence>
<gene>
    <name evidence="4" type="ORF">CNX65_12365</name>
</gene>
<keyword evidence="2" id="KW-1133">Transmembrane helix</keyword>
<accession>A0A290Z4V4</accession>
<organism evidence="4 5">
    <name type="scientific">Actinosynnema pretiosum</name>
    <dbReference type="NCBI Taxonomy" id="42197"/>
    <lineage>
        <taxon>Bacteria</taxon>
        <taxon>Bacillati</taxon>
        <taxon>Actinomycetota</taxon>
        <taxon>Actinomycetes</taxon>
        <taxon>Pseudonocardiales</taxon>
        <taxon>Pseudonocardiaceae</taxon>
        <taxon>Actinosynnema</taxon>
    </lineage>
</organism>
<name>A0A290Z4V4_9PSEU</name>
<feature type="domain" description="Glycoside-hydrolase family GH114 TIM-barrel" evidence="3">
    <location>
        <begin position="97"/>
        <end position="342"/>
    </location>
</feature>
<reference evidence="4" key="1">
    <citation type="submission" date="2017-09" db="EMBL/GenBank/DDBJ databases">
        <title>Complete Genome Sequence of ansamitocin-producing Bacterium Actinosynnema pretiosum X47.</title>
        <authorList>
            <person name="Cao G."/>
            <person name="Zong G."/>
            <person name="Zhong C."/>
            <person name="Fu J."/>
        </authorList>
    </citation>
    <scope>NUCLEOTIDE SEQUENCE [LARGE SCALE GENOMIC DNA]</scope>
    <source>
        <strain evidence="4">X47</strain>
    </source>
</reference>
<proteinExistence type="predicted"/>
<protein>
    <submittedName>
        <fullName evidence="4">Endo alpha-1,4 polygalactosaminidase</fullName>
    </submittedName>
</protein>
<dbReference type="Proteomes" id="UP000218505">
    <property type="component" value="Chromosome"/>
</dbReference>
<dbReference type="PANTHER" id="PTHR35273:SF2">
    <property type="entry name" value="ALPHA-GALACTOSIDASE"/>
    <property type="match status" value="1"/>
</dbReference>
<evidence type="ECO:0000313" key="5">
    <source>
        <dbReference type="Proteomes" id="UP000218505"/>
    </source>
</evidence>
<dbReference type="PANTHER" id="PTHR35273">
    <property type="entry name" value="ALPHA-1,4 POLYGALACTOSAMINIDASE, PUTATIVE (AFU_ORTHOLOGUE AFUA_3G07890)-RELATED"/>
    <property type="match status" value="1"/>
</dbReference>
<evidence type="ECO:0000256" key="2">
    <source>
        <dbReference type="SAM" id="Phobius"/>
    </source>
</evidence>
<dbReference type="Pfam" id="PF03537">
    <property type="entry name" value="Glyco_hydro_114"/>
    <property type="match status" value="1"/>
</dbReference>
<dbReference type="InterPro" id="IPR017853">
    <property type="entry name" value="GH"/>
</dbReference>
<dbReference type="InterPro" id="IPR013785">
    <property type="entry name" value="Aldolase_TIM"/>
</dbReference>
<evidence type="ECO:0000313" key="4">
    <source>
        <dbReference type="EMBL" id="ATE53993.1"/>
    </source>
</evidence>
<dbReference type="Gene3D" id="3.20.20.70">
    <property type="entry name" value="Aldolase class I"/>
    <property type="match status" value="1"/>
</dbReference>
<feature type="region of interest" description="Disordered" evidence="1">
    <location>
        <begin position="21"/>
        <end position="52"/>
    </location>
</feature>